<evidence type="ECO:0000256" key="1">
    <source>
        <dbReference type="SAM" id="MobiDB-lite"/>
    </source>
</evidence>
<feature type="compositionally biased region" description="Low complexity" evidence="1">
    <location>
        <begin position="61"/>
        <end position="71"/>
    </location>
</feature>
<feature type="region of interest" description="Disordered" evidence="1">
    <location>
        <begin position="50"/>
        <end position="79"/>
    </location>
</feature>
<accession>A0A4Z1JN67</accession>
<dbReference type="Proteomes" id="UP000297229">
    <property type="component" value="Unassembled WGS sequence"/>
</dbReference>
<organism evidence="2 3">
    <name type="scientific">Botrytis elliptica</name>
    <dbReference type="NCBI Taxonomy" id="278938"/>
    <lineage>
        <taxon>Eukaryota</taxon>
        <taxon>Fungi</taxon>
        <taxon>Dikarya</taxon>
        <taxon>Ascomycota</taxon>
        <taxon>Pezizomycotina</taxon>
        <taxon>Leotiomycetes</taxon>
        <taxon>Helotiales</taxon>
        <taxon>Sclerotiniaceae</taxon>
        <taxon>Botrytis</taxon>
    </lineage>
</organism>
<reference evidence="2 3" key="1">
    <citation type="submission" date="2017-12" db="EMBL/GenBank/DDBJ databases">
        <title>Comparative genomics of Botrytis spp.</title>
        <authorList>
            <person name="Valero-Jimenez C.A."/>
            <person name="Tapia P."/>
            <person name="Veloso J."/>
            <person name="Silva-Moreno E."/>
            <person name="Staats M."/>
            <person name="Valdes J.H."/>
            <person name="Van Kan J.A.L."/>
        </authorList>
    </citation>
    <scope>NUCLEOTIDE SEQUENCE [LARGE SCALE GENOMIC DNA]</scope>
    <source>
        <strain evidence="2 3">Be9601</strain>
    </source>
</reference>
<protein>
    <submittedName>
        <fullName evidence="2">Uncharacterized protein</fullName>
    </submittedName>
</protein>
<name>A0A4Z1JN67_9HELO</name>
<evidence type="ECO:0000313" key="2">
    <source>
        <dbReference type="EMBL" id="TGO75105.1"/>
    </source>
</evidence>
<feature type="compositionally biased region" description="Polar residues" evidence="1">
    <location>
        <begin position="50"/>
        <end position="60"/>
    </location>
</feature>
<keyword evidence="3" id="KW-1185">Reference proteome</keyword>
<dbReference type="EMBL" id="PQXM01000233">
    <property type="protein sequence ID" value="TGO75105.1"/>
    <property type="molecule type" value="Genomic_DNA"/>
</dbReference>
<evidence type="ECO:0000313" key="3">
    <source>
        <dbReference type="Proteomes" id="UP000297229"/>
    </source>
</evidence>
<dbReference type="AlphaFoldDB" id="A0A4Z1JN67"/>
<proteinExistence type="predicted"/>
<sequence>MTAHPVYTSTMRRALQAVLSRRTSIFPPSYCNSRFHYFCHLSNKRFSSVPQQSLSQKRTLSNITTPNSTNDSDSDPDLKDDGHWAELIKEVIRGQSTSSCPVSYTGSIAYRTCYDACDSTRWNLFRRAFDALIMKTWEEQAKHGVDPDGARFLWKVWWFEAEEGADMPSLNIKFTNIPGVRGTKPPHNMDPGLNPTHAFFLLVNEEVIASVLEGPAKGDIPFVYAVDTRYWAPNEYYKDEDDIEDEEDEDYKGYLKVAVELFGEFWYCVSTGNVGMEQLGPSDNVRKIMFTERIL</sequence>
<comment type="caution">
    <text evidence="2">The sequence shown here is derived from an EMBL/GenBank/DDBJ whole genome shotgun (WGS) entry which is preliminary data.</text>
</comment>
<gene>
    <name evidence="2" type="ORF">BELL_0234g00110</name>
</gene>